<feature type="compositionally biased region" description="Polar residues" evidence="1">
    <location>
        <begin position="300"/>
        <end position="311"/>
    </location>
</feature>
<gene>
    <name evidence="3" type="ORF">NIDE3706</name>
</gene>
<organism evidence="3 4">
    <name type="scientific">Nitrospira defluvii</name>
    <dbReference type="NCBI Taxonomy" id="330214"/>
    <lineage>
        <taxon>Bacteria</taxon>
        <taxon>Pseudomonadati</taxon>
        <taxon>Nitrospirota</taxon>
        <taxon>Nitrospiria</taxon>
        <taxon>Nitrospirales</taxon>
        <taxon>Nitrospiraceae</taxon>
        <taxon>Nitrospira</taxon>
    </lineage>
</organism>
<accession>D8P7N8</accession>
<keyword evidence="2" id="KW-0812">Transmembrane</keyword>
<dbReference type="STRING" id="330214.NIDE3706"/>
<keyword evidence="2" id="KW-0472">Membrane</keyword>
<evidence type="ECO:0000256" key="2">
    <source>
        <dbReference type="SAM" id="Phobius"/>
    </source>
</evidence>
<dbReference type="EMBL" id="FP929003">
    <property type="protein sequence ID" value="CBK43384.1"/>
    <property type="molecule type" value="Genomic_DNA"/>
</dbReference>
<dbReference type="AlphaFoldDB" id="D8P7N8"/>
<dbReference type="Proteomes" id="UP000001660">
    <property type="component" value="Chromosome"/>
</dbReference>
<protein>
    <submittedName>
        <fullName evidence="3">Uncharacterized protein</fullName>
    </submittedName>
</protein>
<keyword evidence="4" id="KW-1185">Reference proteome</keyword>
<dbReference type="HOGENOM" id="CLU_793863_0_0_0"/>
<sequence length="349" mass="38712">MLEVSMSTWFHLDWRRSGPVQMLLIIVLSIVIAGCTTTFPPARVIRESPELLVRLDHDKNCEAGNGEKPLSHPVRFTGNQVRRLLAALSAREKVGLLSSFSGTSNTPRLFDHRDLDLLVPHIEDAFATATPKEVVVFLLVTPVNESLNLITSGTLAIRDNTLSVALHNFRHPVRTTLSEVGASDRLGDVRETLRYVRRFPCASVGEQDFAVFFDVPHFQTEARSGSLIRYPERTLSIAYPDFLATHSDATGGEMEGLSSHPKSVSDRTETQAISDLKRRIAELERTNQALIDRRPISASAEGSSKTLQPATDNAPPIAADAQARLMEIIRRLETRVSELERRTGQDSAR</sequence>
<name>D8P7N8_9BACT</name>
<feature type="region of interest" description="Disordered" evidence="1">
    <location>
        <begin position="250"/>
        <end position="269"/>
    </location>
</feature>
<evidence type="ECO:0000313" key="3">
    <source>
        <dbReference type="EMBL" id="CBK43384.1"/>
    </source>
</evidence>
<keyword evidence="2" id="KW-1133">Transmembrane helix</keyword>
<proteinExistence type="predicted"/>
<reference evidence="3 4" key="1">
    <citation type="journal article" date="2010" name="Proc. Natl. Acad. Sci. U.S.A.">
        <title>A Nitrospira metagenome illuminates the physiology and evolution of globally important nitrite-oxidizing bacteria.</title>
        <authorList>
            <person name="Lucker S."/>
            <person name="Wagner M."/>
            <person name="Maixner F."/>
            <person name="Pelletier E."/>
            <person name="Koch H."/>
            <person name="Vacherie B."/>
            <person name="Rattei T."/>
            <person name="Sinninghe Damste J."/>
            <person name="Spieck E."/>
            <person name="Le Paslier D."/>
            <person name="Daims H."/>
        </authorList>
    </citation>
    <scope>NUCLEOTIDE SEQUENCE [LARGE SCALE GENOMIC DNA]</scope>
</reference>
<evidence type="ECO:0000313" key="4">
    <source>
        <dbReference type="Proteomes" id="UP000001660"/>
    </source>
</evidence>
<feature type="region of interest" description="Disordered" evidence="1">
    <location>
        <begin position="292"/>
        <end position="319"/>
    </location>
</feature>
<dbReference type="KEGG" id="nde:NIDE3706"/>
<evidence type="ECO:0000256" key="1">
    <source>
        <dbReference type="SAM" id="MobiDB-lite"/>
    </source>
</evidence>
<feature type="transmembrane region" description="Helical" evidence="2">
    <location>
        <begin position="20"/>
        <end position="39"/>
    </location>
</feature>